<dbReference type="CDD" id="cd00190">
    <property type="entry name" value="Tryp_SPc"/>
    <property type="match status" value="1"/>
</dbReference>
<reference evidence="5" key="2">
    <citation type="submission" date="2025-09" db="UniProtKB">
        <authorList>
            <consortium name="Ensembl"/>
        </authorList>
    </citation>
    <scope>IDENTIFICATION</scope>
</reference>
<dbReference type="InterPro" id="IPR018114">
    <property type="entry name" value="TRYPSIN_HIS"/>
</dbReference>
<proteinExistence type="predicted"/>
<protein>
    <recommendedName>
        <fullName evidence="4">Peptidase S1 domain-containing protein</fullName>
    </recommendedName>
</protein>
<dbReference type="Proteomes" id="UP000472274">
    <property type="component" value="Unplaced"/>
</dbReference>
<dbReference type="GO" id="GO:0006508">
    <property type="term" value="P:proteolysis"/>
    <property type="evidence" value="ECO:0007669"/>
    <property type="project" value="InterPro"/>
</dbReference>
<evidence type="ECO:0000313" key="6">
    <source>
        <dbReference type="Proteomes" id="UP000472274"/>
    </source>
</evidence>
<dbReference type="SUPFAM" id="SSF50494">
    <property type="entry name" value="Trypsin-like serine proteases"/>
    <property type="match status" value="1"/>
</dbReference>
<dbReference type="PRINTS" id="PR00722">
    <property type="entry name" value="CHYMOTRYPSIN"/>
</dbReference>
<evidence type="ECO:0000313" key="5">
    <source>
        <dbReference type="Ensembl" id="ENSTMTP00000011050.1"/>
    </source>
</evidence>
<dbReference type="InterPro" id="IPR001314">
    <property type="entry name" value="Peptidase_S1A"/>
</dbReference>
<accession>A0A674IQ45</accession>
<dbReference type="InterPro" id="IPR001254">
    <property type="entry name" value="Trypsin_dom"/>
</dbReference>
<feature type="domain" description="Peptidase S1" evidence="4">
    <location>
        <begin position="14"/>
        <end position="226"/>
    </location>
</feature>
<keyword evidence="3" id="KW-1015">Disulfide bond</keyword>
<dbReference type="Gene3D" id="2.40.10.10">
    <property type="entry name" value="Trypsin-like serine proteases"/>
    <property type="match status" value="2"/>
</dbReference>
<dbReference type="PANTHER" id="PTHR24271">
    <property type="entry name" value="KALLIKREIN-RELATED"/>
    <property type="match status" value="1"/>
</dbReference>
<dbReference type="PANTHER" id="PTHR24271:SF81">
    <property type="entry name" value="GRANZYME B"/>
    <property type="match status" value="1"/>
</dbReference>
<keyword evidence="1" id="KW-0732">Signal</keyword>
<dbReference type="PROSITE" id="PS00134">
    <property type="entry name" value="TRYPSIN_HIS"/>
    <property type="match status" value="1"/>
</dbReference>
<keyword evidence="2" id="KW-0865">Zymogen</keyword>
<dbReference type="FunFam" id="2.40.10.10:FF:000005">
    <property type="entry name" value="Serine protease 37"/>
    <property type="match status" value="1"/>
</dbReference>
<dbReference type="GO" id="GO:0005737">
    <property type="term" value="C:cytoplasm"/>
    <property type="evidence" value="ECO:0007669"/>
    <property type="project" value="TreeGrafter"/>
</dbReference>
<keyword evidence="6" id="KW-1185">Reference proteome</keyword>
<dbReference type="InParanoid" id="A0A674IQ45"/>
<evidence type="ECO:0000256" key="3">
    <source>
        <dbReference type="ARBA" id="ARBA00023157"/>
    </source>
</evidence>
<dbReference type="GeneTree" id="ENSGT01030000234551"/>
<evidence type="ECO:0000256" key="1">
    <source>
        <dbReference type="ARBA" id="ARBA00022729"/>
    </source>
</evidence>
<organism evidence="5 6">
    <name type="scientific">Terrapene triunguis</name>
    <name type="common">Three-toed box turtle</name>
    <dbReference type="NCBI Taxonomy" id="2587831"/>
    <lineage>
        <taxon>Eukaryota</taxon>
        <taxon>Metazoa</taxon>
        <taxon>Chordata</taxon>
        <taxon>Craniata</taxon>
        <taxon>Vertebrata</taxon>
        <taxon>Euteleostomi</taxon>
        <taxon>Archelosauria</taxon>
        <taxon>Testudinata</taxon>
        <taxon>Testudines</taxon>
        <taxon>Cryptodira</taxon>
        <taxon>Durocryptodira</taxon>
        <taxon>Testudinoidea</taxon>
        <taxon>Emydidae</taxon>
        <taxon>Terrapene</taxon>
    </lineage>
</organism>
<dbReference type="SMART" id="SM00020">
    <property type="entry name" value="Tryp_SPc"/>
    <property type="match status" value="1"/>
</dbReference>
<dbReference type="Pfam" id="PF00089">
    <property type="entry name" value="Trypsin"/>
    <property type="match status" value="1"/>
</dbReference>
<dbReference type="GO" id="GO:0004252">
    <property type="term" value="F:serine-type endopeptidase activity"/>
    <property type="evidence" value="ECO:0007669"/>
    <property type="project" value="InterPro"/>
</dbReference>
<dbReference type="PROSITE" id="PS50240">
    <property type="entry name" value="TRYPSIN_DOM"/>
    <property type="match status" value="1"/>
</dbReference>
<name>A0A674IQ45_9SAUR</name>
<dbReference type="Ensembl" id="ENSTMTT00000011415.1">
    <property type="protein sequence ID" value="ENSTMTP00000011050.1"/>
    <property type="gene ID" value="ENSTMTG00000008000.1"/>
</dbReference>
<evidence type="ECO:0000256" key="2">
    <source>
        <dbReference type="ARBA" id="ARBA00023145"/>
    </source>
</evidence>
<evidence type="ECO:0000259" key="4">
    <source>
        <dbReference type="PROSITE" id="PS50240"/>
    </source>
</evidence>
<reference evidence="5" key="1">
    <citation type="submission" date="2025-08" db="UniProtKB">
        <authorList>
            <consortium name="Ensembl"/>
        </authorList>
    </citation>
    <scope>IDENTIFICATION</scope>
</reference>
<dbReference type="InterPro" id="IPR009003">
    <property type="entry name" value="Peptidase_S1_PA"/>
</dbReference>
<dbReference type="InterPro" id="IPR043504">
    <property type="entry name" value="Peptidase_S1_PA_chymotrypsin"/>
</dbReference>
<dbReference type="AlphaFoldDB" id="A0A674IQ45"/>
<sequence length="226" mass="25192">AITDPLLVHLTPIIIGGQKAQPHSRPYMAFLNIQHGNRRSRCGGFLVAENFVLTAAHCNGDEITVTLGAHNISEQERSQQKIPVRRQILHPRYNRETINNDLMLLQLHHKARLTKEVGLIDLTSAHRRVSPGTACSVAGWGRTSLTDTTSTLQEVNLSVISDETCYNQYRYYYPSSMLCAGDPDDQKSVYSVSATLWGQPGLTGAWQEKWDLNPADYLMCPGGCNR</sequence>